<keyword evidence="3" id="KW-1185">Reference proteome</keyword>
<sequence>MAQLPEGITELLHHEKLSVSLVEVHPQTDDADENNNNKPEPKAQSPTCVLLPSEELYKLLGEASEEGLDEETIIYLYYPLKIQFEIQLSKGHSSPYHQICRVSFNKRRKTVGSVKSHLENHHLLATIKYEDFTVKQFQDL</sequence>
<dbReference type="Proteomes" id="UP000824890">
    <property type="component" value="Unassembled WGS sequence"/>
</dbReference>
<evidence type="ECO:0000313" key="3">
    <source>
        <dbReference type="Proteomes" id="UP000824890"/>
    </source>
</evidence>
<gene>
    <name evidence="2" type="ORF">HID58_061741</name>
</gene>
<accession>A0ABQ7ZZG6</accession>
<protein>
    <submittedName>
        <fullName evidence="2">Uncharacterized protein</fullName>
    </submittedName>
</protein>
<name>A0ABQ7ZZG6_BRANA</name>
<dbReference type="EMBL" id="JAGKQM010000014">
    <property type="protein sequence ID" value="KAH0885645.1"/>
    <property type="molecule type" value="Genomic_DNA"/>
</dbReference>
<evidence type="ECO:0000313" key="2">
    <source>
        <dbReference type="EMBL" id="KAH0885645.1"/>
    </source>
</evidence>
<comment type="caution">
    <text evidence="2">The sequence shown here is derived from an EMBL/GenBank/DDBJ whole genome shotgun (WGS) entry which is preliminary data.</text>
</comment>
<feature type="region of interest" description="Disordered" evidence="1">
    <location>
        <begin position="27"/>
        <end position="47"/>
    </location>
</feature>
<evidence type="ECO:0000256" key="1">
    <source>
        <dbReference type="SAM" id="MobiDB-lite"/>
    </source>
</evidence>
<reference evidence="2 3" key="1">
    <citation type="submission" date="2021-05" db="EMBL/GenBank/DDBJ databases">
        <title>Genome Assembly of Synthetic Allotetraploid Brassica napus Reveals Homoeologous Exchanges between Subgenomes.</title>
        <authorList>
            <person name="Davis J.T."/>
        </authorList>
    </citation>
    <scope>NUCLEOTIDE SEQUENCE [LARGE SCALE GENOMIC DNA]</scope>
    <source>
        <strain evidence="3">cv. Da-Ae</strain>
        <tissue evidence="2">Seedling</tissue>
    </source>
</reference>
<organism evidence="2 3">
    <name type="scientific">Brassica napus</name>
    <name type="common">Rape</name>
    <dbReference type="NCBI Taxonomy" id="3708"/>
    <lineage>
        <taxon>Eukaryota</taxon>
        <taxon>Viridiplantae</taxon>
        <taxon>Streptophyta</taxon>
        <taxon>Embryophyta</taxon>
        <taxon>Tracheophyta</taxon>
        <taxon>Spermatophyta</taxon>
        <taxon>Magnoliopsida</taxon>
        <taxon>eudicotyledons</taxon>
        <taxon>Gunneridae</taxon>
        <taxon>Pentapetalae</taxon>
        <taxon>rosids</taxon>
        <taxon>malvids</taxon>
        <taxon>Brassicales</taxon>
        <taxon>Brassicaceae</taxon>
        <taxon>Brassiceae</taxon>
        <taxon>Brassica</taxon>
    </lineage>
</organism>
<proteinExistence type="predicted"/>